<comment type="caution">
    <text evidence="3">The sequence shown here is derived from an EMBL/GenBank/DDBJ whole genome shotgun (WGS) entry which is preliminary data.</text>
</comment>
<evidence type="ECO:0000313" key="4">
    <source>
        <dbReference type="Proteomes" id="UP000216101"/>
    </source>
</evidence>
<feature type="chain" id="PRO_5013374722" evidence="2">
    <location>
        <begin position="25"/>
        <end position="691"/>
    </location>
</feature>
<gene>
    <name evidence="3" type="ORF">CBP51_00670</name>
</gene>
<feature type="region of interest" description="Disordered" evidence="1">
    <location>
        <begin position="460"/>
        <end position="481"/>
    </location>
</feature>
<sequence length="691" mass="72337">MNRTIFQGCMLCGLMALSSLNALAVSFYPESILTNTTTNPVPVLMTPPLKIGDSLYVGLGSSVNQITYRIQNPSSASLAVTQHVGFDGKNQDFSNYVVANGRIYVANATRFPAHGNAIFRQSFIGFSVIDDAGIPQTPNTSIGSVLLKDKFYLPTGALAADASGNLYVADRSDAAGAAGSGVIWKIVPVAGSSDHTAEVFHNFNGQSIDEGNTTSALLAQGEYLYGLNRVGGINSKGTLFRKKLDGTGSLNILHTFNLEGIPDGDTFYARSTLLLEGDWLYGTVTDWANATGHGVVFRVKPDGSDFSVLHSFTGQDTSGINHDGSKPAGPLAIKDEWIYGTTLKGGENNVGAIYRINKVDGIYEAVGSFGNQYDKPLGLIYDSATDMIYGSTSGAHGVIQNAPGVSVFKLLEEKSFEISLTASRTDVELGKQELLLNWSVQAAPTDAVCAATSDPLNADWDNPSLVLEDDNGKKKGSGTTPDLAGVNSRMQATQANIFTLACASASDSTNSKTVSITVNAREPNPLSVTFTANPNSTGEKANLYWNVTAPGNAGGECRGTSDPAGYWSGTYAFGTDSQQLDVPTANGRTGKHTYTFTLVCERNEKDLRNPESNSVTKTASLEFDFGPGSGGTSSAASSASTSAAVSSAAANSSSVGSSVASGPQGSGGGGAMNLWWMLSLCLLALGRRVNV</sequence>
<evidence type="ECO:0000256" key="1">
    <source>
        <dbReference type="SAM" id="MobiDB-lite"/>
    </source>
</evidence>
<dbReference type="AlphaFoldDB" id="A0A266Q8B2"/>
<evidence type="ECO:0000256" key="2">
    <source>
        <dbReference type="SAM" id="SignalP"/>
    </source>
</evidence>
<proteinExistence type="predicted"/>
<evidence type="ECO:0000313" key="3">
    <source>
        <dbReference type="EMBL" id="OZY85599.1"/>
    </source>
</evidence>
<dbReference type="Proteomes" id="UP000216101">
    <property type="component" value="Unassembled WGS sequence"/>
</dbReference>
<feature type="signal peptide" evidence="2">
    <location>
        <begin position="1"/>
        <end position="24"/>
    </location>
</feature>
<accession>A0A266Q8B2</accession>
<keyword evidence="2" id="KW-0732">Signal</keyword>
<dbReference type="EMBL" id="NHNI01000001">
    <property type="protein sequence ID" value="OZY85599.1"/>
    <property type="molecule type" value="Genomic_DNA"/>
</dbReference>
<reference evidence="4" key="1">
    <citation type="submission" date="2017-05" db="EMBL/GenBank/DDBJ databases">
        <authorList>
            <person name="Barney B.M."/>
        </authorList>
    </citation>
    <scope>NUCLEOTIDE SEQUENCE [LARGE SCALE GENOMIC DNA]</scope>
    <source>
        <strain evidence="4">PSBB022</strain>
    </source>
</reference>
<name>A0A266Q8B2_9GAMM</name>
<dbReference type="InterPro" id="IPR022519">
    <property type="entry name" value="Gloeo/Verruco_rpt"/>
</dbReference>
<protein>
    <submittedName>
        <fullName evidence="3">Uncharacterized protein</fullName>
    </submittedName>
</protein>
<keyword evidence="4" id="KW-1185">Reference proteome</keyword>
<organism evidence="3 4">
    <name type="scientific">Cellvibrio mixtus</name>
    <dbReference type="NCBI Taxonomy" id="39650"/>
    <lineage>
        <taxon>Bacteria</taxon>
        <taxon>Pseudomonadati</taxon>
        <taxon>Pseudomonadota</taxon>
        <taxon>Gammaproteobacteria</taxon>
        <taxon>Cellvibrionales</taxon>
        <taxon>Cellvibrionaceae</taxon>
        <taxon>Cellvibrio</taxon>
    </lineage>
</organism>
<dbReference type="NCBIfam" id="TIGR03803">
    <property type="entry name" value="Gloeo_Verruco"/>
    <property type="match status" value="3"/>
</dbReference>